<keyword evidence="12" id="KW-1185">Reference proteome</keyword>
<comment type="cofactor">
    <cofactor evidence="8">
        <name>Zn(2+)</name>
        <dbReference type="ChEBI" id="CHEBI:29105"/>
    </cofactor>
    <text evidence="8">Binds 1 zinc ion per subunit.</text>
</comment>
<evidence type="ECO:0000259" key="9">
    <source>
        <dbReference type="Pfam" id="PF00432"/>
    </source>
</evidence>
<accession>A0A4Q9LMB2</accession>
<dbReference type="InterPro" id="IPR045089">
    <property type="entry name" value="PGGT1B-like"/>
</dbReference>
<dbReference type="VEuPathDB" id="MicrosporidiaDB:CWI39_3290p0010"/>
<dbReference type="GO" id="GO:0004663">
    <property type="term" value="F:Rab geranylgeranyltransferase activity"/>
    <property type="evidence" value="ECO:0007669"/>
    <property type="project" value="UniProtKB-UniRule"/>
</dbReference>
<organism evidence="11 12">
    <name type="scientific">Hamiltosporidium magnivora</name>
    <dbReference type="NCBI Taxonomy" id="148818"/>
    <lineage>
        <taxon>Eukaryota</taxon>
        <taxon>Fungi</taxon>
        <taxon>Fungi incertae sedis</taxon>
        <taxon>Microsporidia</taxon>
        <taxon>Dubosqiidae</taxon>
        <taxon>Hamiltosporidium</taxon>
    </lineage>
</organism>
<dbReference type="InterPro" id="IPR001330">
    <property type="entry name" value="Prenyltrans"/>
</dbReference>
<evidence type="ECO:0000313" key="13">
    <source>
        <dbReference type="Proteomes" id="UP000293045"/>
    </source>
</evidence>
<gene>
    <name evidence="11" type="ORF">CWI36_0151p0040</name>
    <name evidence="10" type="ORF">CWI39_3290p0010</name>
</gene>
<dbReference type="AlphaFoldDB" id="A0A4Q9LMB2"/>
<protein>
    <recommendedName>
        <fullName evidence="8">Geranylgeranyl transferase type-2 subunit beta</fullName>
        <ecNumber evidence="8">2.5.1.60</ecNumber>
    </recommendedName>
</protein>
<dbReference type="EC" id="2.5.1.60" evidence="8"/>
<dbReference type="EMBL" id="PITI01000151">
    <property type="protein sequence ID" value="TBU08340.1"/>
    <property type="molecule type" value="Genomic_DNA"/>
</dbReference>
<evidence type="ECO:0000313" key="10">
    <source>
        <dbReference type="EMBL" id="TBT96951.1"/>
    </source>
</evidence>
<evidence type="ECO:0000313" key="11">
    <source>
        <dbReference type="EMBL" id="TBU08340.1"/>
    </source>
</evidence>
<evidence type="ECO:0000256" key="7">
    <source>
        <dbReference type="ARBA" id="ARBA00047658"/>
    </source>
</evidence>
<evidence type="ECO:0000256" key="6">
    <source>
        <dbReference type="ARBA" id="ARBA00022833"/>
    </source>
</evidence>
<evidence type="ECO:0000256" key="8">
    <source>
        <dbReference type="RuleBase" id="RU365076"/>
    </source>
</evidence>
<dbReference type="SUPFAM" id="SSF48239">
    <property type="entry name" value="Terpenoid cyclases/Protein prenyltransferases"/>
    <property type="match status" value="1"/>
</dbReference>
<comment type="catalytic activity">
    <reaction evidence="7 8">
        <text>geranylgeranyl diphosphate + L-cysteinyl-[protein] = S-geranylgeranyl-L-cysteinyl-[protein] + diphosphate</text>
        <dbReference type="Rhea" id="RHEA:21240"/>
        <dbReference type="Rhea" id="RHEA-COMP:10131"/>
        <dbReference type="Rhea" id="RHEA-COMP:11537"/>
        <dbReference type="ChEBI" id="CHEBI:29950"/>
        <dbReference type="ChEBI" id="CHEBI:33019"/>
        <dbReference type="ChEBI" id="CHEBI:57533"/>
        <dbReference type="ChEBI" id="CHEBI:86021"/>
        <dbReference type="EC" id="2.5.1.60"/>
    </reaction>
</comment>
<reference evidence="12 13" key="1">
    <citation type="submission" date="2017-12" db="EMBL/GenBank/DDBJ databases">
        <authorList>
            <person name="Pombert J.-F."/>
            <person name="Haag K.L."/>
            <person name="Ebert D."/>
        </authorList>
    </citation>
    <scope>NUCLEOTIDE SEQUENCE [LARGE SCALE GENOMIC DNA]</scope>
    <source>
        <strain evidence="11">BE-OM-2</strain>
        <strain evidence="10">IL-BN-2</strain>
    </source>
</reference>
<comment type="function">
    <text evidence="8">Catalyzes the transfer of a geranylgeranyl moiety from geranylgeranyl diphosphate to both cysteines of proteins with the C-terminal sequence -XXCC, -XCXC and -CCXX.</text>
</comment>
<sequence>MTILKEKHIEFLTKETQTRNFLYFSTKPLRLATIYWTVCALKMLKKTDILKEKRNEIISYILSCQNTDKGFGASKDFPSTILSTFNALQIFYILEYLYFDKKTIKYILSNFDSSDGSFKNDTGGEKDTRFSCCAILSLHLLFLFNKYGKFVFKKKLNQPIDYKYIKYLEGKGFNVEKFVQNILNCCNPDGGIGSKPGSESHAAQIFCCISSLRSLNLIDIIDLEKVKKFLIFRQTENGGLNGRPNKKEDVCYSFWVFSSLVMINSDDKIDKNSLKEFILTCQSEEGGFSDRKGHEPDIYHTMFALAGLYLLGNTDLESIDPGFCL</sequence>
<dbReference type="CDD" id="cd02894">
    <property type="entry name" value="GGTase-II"/>
    <property type="match status" value="1"/>
</dbReference>
<dbReference type="VEuPathDB" id="MicrosporidiaDB:CWI36_0151p0040"/>
<feature type="domain" description="Prenyltransferase alpha-alpha toroid" evidence="9">
    <location>
        <begin position="4"/>
        <end position="325"/>
    </location>
</feature>
<evidence type="ECO:0000256" key="1">
    <source>
        <dbReference type="ARBA" id="ARBA00010497"/>
    </source>
</evidence>
<dbReference type="PANTHER" id="PTHR11774:SF11">
    <property type="entry name" value="GERANYLGERANYL TRANSFERASE TYPE-2 SUBUNIT BETA"/>
    <property type="match status" value="1"/>
</dbReference>
<keyword evidence="3 8" id="KW-0808">Transferase</keyword>
<comment type="similarity">
    <text evidence="1 8">Belongs to the protein prenyltransferase subunit beta family.</text>
</comment>
<keyword evidence="6 8" id="KW-0862">Zinc</keyword>
<keyword evidence="5" id="KW-0677">Repeat</keyword>
<name>A0A4Q9LMB2_9MICR</name>
<dbReference type="STRING" id="148818.A0A4Q9LMB2"/>
<evidence type="ECO:0000313" key="12">
    <source>
        <dbReference type="Proteomes" id="UP000291404"/>
    </source>
</evidence>
<evidence type="ECO:0000256" key="3">
    <source>
        <dbReference type="ARBA" id="ARBA00022679"/>
    </source>
</evidence>
<dbReference type="InterPro" id="IPR026873">
    <property type="entry name" value="Ptb1"/>
</dbReference>
<dbReference type="PANTHER" id="PTHR11774">
    <property type="entry name" value="GERANYLGERANYL TRANSFERASE TYPE BETA SUBUNIT"/>
    <property type="match status" value="1"/>
</dbReference>
<dbReference type="Proteomes" id="UP000293045">
    <property type="component" value="Unassembled WGS sequence"/>
</dbReference>
<comment type="caution">
    <text evidence="11">The sequence shown here is derived from an EMBL/GenBank/DDBJ whole genome shotgun (WGS) entry which is preliminary data.</text>
</comment>
<evidence type="ECO:0000256" key="5">
    <source>
        <dbReference type="ARBA" id="ARBA00022737"/>
    </source>
</evidence>
<dbReference type="GO" id="GO:0005968">
    <property type="term" value="C:Rab-protein geranylgeranyltransferase complex"/>
    <property type="evidence" value="ECO:0007669"/>
    <property type="project" value="UniProtKB-UniRule"/>
</dbReference>
<dbReference type="GO" id="GO:0046872">
    <property type="term" value="F:metal ion binding"/>
    <property type="evidence" value="ECO:0007669"/>
    <property type="project" value="UniProtKB-KW"/>
</dbReference>
<keyword evidence="4 8" id="KW-0479">Metal-binding</keyword>
<dbReference type="InterPro" id="IPR008930">
    <property type="entry name" value="Terpenoid_cyclase/PrenylTrfase"/>
</dbReference>
<dbReference type="Pfam" id="PF00432">
    <property type="entry name" value="Prenyltrans"/>
    <property type="match status" value="1"/>
</dbReference>
<proteinExistence type="inferred from homology"/>
<evidence type="ECO:0000256" key="2">
    <source>
        <dbReference type="ARBA" id="ARBA00022602"/>
    </source>
</evidence>
<evidence type="ECO:0000256" key="4">
    <source>
        <dbReference type="ARBA" id="ARBA00022723"/>
    </source>
</evidence>
<keyword evidence="2 8" id="KW-0637">Prenyltransferase</keyword>
<dbReference type="EMBL" id="PIXR01003290">
    <property type="protein sequence ID" value="TBT96951.1"/>
    <property type="molecule type" value="Genomic_DNA"/>
</dbReference>
<dbReference type="Proteomes" id="UP000291404">
    <property type="component" value="Unassembled WGS sequence"/>
</dbReference>
<dbReference type="Gene3D" id="1.50.10.20">
    <property type="match status" value="1"/>
</dbReference>